<proteinExistence type="predicted"/>
<feature type="region of interest" description="Disordered" evidence="1">
    <location>
        <begin position="706"/>
        <end position="761"/>
    </location>
</feature>
<name>A0A9W8Y8U7_9PLEO</name>
<feature type="compositionally biased region" description="Low complexity" evidence="1">
    <location>
        <begin position="405"/>
        <end position="417"/>
    </location>
</feature>
<feature type="compositionally biased region" description="Basic residues" evidence="1">
    <location>
        <begin position="231"/>
        <end position="241"/>
    </location>
</feature>
<evidence type="ECO:0000313" key="2">
    <source>
        <dbReference type="EMBL" id="KAJ4370427.1"/>
    </source>
</evidence>
<reference evidence="2" key="1">
    <citation type="submission" date="2022-10" db="EMBL/GenBank/DDBJ databases">
        <title>Tapping the CABI collections for fungal endophytes: first genome assemblies for Collariella, Neodidymelliopsis, Ascochyta clinopodiicola, Didymella pomorum, Didymosphaeria variabile, Neocosmospora piperis and Neocucurbitaria cava.</title>
        <authorList>
            <person name="Hill R."/>
        </authorList>
    </citation>
    <scope>NUCLEOTIDE SEQUENCE</scope>
    <source>
        <strain evidence="2">IMI 356814</strain>
    </source>
</reference>
<dbReference type="EMBL" id="JAPEUY010000008">
    <property type="protein sequence ID" value="KAJ4370427.1"/>
    <property type="molecule type" value="Genomic_DNA"/>
</dbReference>
<sequence length="809" mass="88566">MPPYGLYAVPQHHLSGGDAPPARTKFSTQDFHDSTSKPAVTTDSDLVQAVNVTQHGAGKILDKEKKKKKRKKKKSLDTQDEKLENASPTTPAMPEVNATPAQFSPESKKNKDKKHEQGNKTHVSVKKRKRDSQAHADMPVAITSEPSNDYVLGATFLDGLKATMGDLGASFRHPVSPAHPVQTDEKPLKKQRKSSNKREHKDPKRTTKKTTNEVTVEDVTGIDASEEITPKKKRGRPRKASTKQALETPTKAVVPTFESPYASEPKHTPVPLPQKSPSRLTTTARAKSQIQEESNKHDSHILVTETPPSQMFKTPAVFLDAPIPFKIPQSTPTSDRKKSRRGPTVNLSPSMTVEDVQTPASAPRKKTSRTTDAIHKDQTPLTTSNLLRYTKPLDGKPKTRPRGRSASVGASSTSSASSMSIIEAFARVGKPYSRSGAEVDPFATNPSPTSVIKTTVEHRGQKHEEGDVIAFTTAFRASRKTVNFRDEKEYLEKFEQQRGQSSSDRRGEGTMPCLNKATGCNAKREELLRLSKEDKEAAHSLKQLVPAPTNAHNKHSLEAATKNGELAEEFLSLSVAARVPVPLGTIEGVWNLFCPAYSAVHVDIYGFGQRMLTISSIPTANSYPDTTTTTSSACSRQDMYMARLGLPPRSMPYTLLPFQAPPHASFRSTMLKTREEKYPVEVVFLGGGYAVVRMDLHLLLTGKPMATTTDSGGMAGKGTASNTKKNGQGIEKDQGDEKSMGKKQGKSSGAKDGHEGEWKDKGVGRGFMEFIGVHAKAVKWMEEKHEKDELEKVGRKMFAKYDGDDSGNG</sequence>
<feature type="compositionally biased region" description="Basic and acidic residues" evidence="1">
    <location>
        <begin position="730"/>
        <end position="740"/>
    </location>
</feature>
<dbReference type="AlphaFoldDB" id="A0A9W8Y8U7"/>
<dbReference type="OrthoDB" id="3685818at2759"/>
<feature type="compositionally biased region" description="Polar residues" evidence="1">
    <location>
        <begin position="36"/>
        <end position="54"/>
    </location>
</feature>
<protein>
    <submittedName>
        <fullName evidence="2">Uncharacterized protein</fullName>
    </submittedName>
</protein>
<accession>A0A9W8Y8U7</accession>
<feature type="region of interest" description="Disordered" evidence="1">
    <location>
        <begin position="325"/>
        <end position="417"/>
    </location>
</feature>
<feature type="compositionally biased region" description="Basic and acidic residues" evidence="1">
    <location>
        <begin position="75"/>
        <end position="84"/>
    </location>
</feature>
<gene>
    <name evidence="2" type="ORF">N0V83_004945</name>
</gene>
<evidence type="ECO:0000256" key="1">
    <source>
        <dbReference type="SAM" id="MobiDB-lite"/>
    </source>
</evidence>
<feature type="compositionally biased region" description="Basic residues" evidence="1">
    <location>
        <begin position="65"/>
        <end position="74"/>
    </location>
</feature>
<comment type="caution">
    <text evidence="2">The sequence shown here is derived from an EMBL/GenBank/DDBJ whole genome shotgun (WGS) entry which is preliminary data.</text>
</comment>
<feature type="compositionally biased region" description="Basic and acidic residues" evidence="1">
    <location>
        <begin position="196"/>
        <end position="205"/>
    </location>
</feature>
<keyword evidence="3" id="KW-1185">Reference proteome</keyword>
<evidence type="ECO:0000313" key="3">
    <source>
        <dbReference type="Proteomes" id="UP001140560"/>
    </source>
</evidence>
<dbReference type="Proteomes" id="UP001140560">
    <property type="component" value="Unassembled WGS sequence"/>
</dbReference>
<feature type="region of interest" description="Disordered" evidence="1">
    <location>
        <begin position="167"/>
        <end position="298"/>
    </location>
</feature>
<organism evidence="2 3">
    <name type="scientific">Neocucurbitaria cava</name>
    <dbReference type="NCBI Taxonomy" id="798079"/>
    <lineage>
        <taxon>Eukaryota</taxon>
        <taxon>Fungi</taxon>
        <taxon>Dikarya</taxon>
        <taxon>Ascomycota</taxon>
        <taxon>Pezizomycotina</taxon>
        <taxon>Dothideomycetes</taxon>
        <taxon>Pleosporomycetidae</taxon>
        <taxon>Pleosporales</taxon>
        <taxon>Pleosporineae</taxon>
        <taxon>Cucurbitariaceae</taxon>
        <taxon>Neocucurbitaria</taxon>
    </lineage>
</organism>
<feature type="region of interest" description="Disordered" evidence="1">
    <location>
        <begin position="1"/>
        <end position="150"/>
    </location>
</feature>
<feature type="compositionally biased region" description="Polar residues" evidence="1">
    <location>
        <begin position="275"/>
        <end position="292"/>
    </location>
</feature>
<feature type="compositionally biased region" description="Basic and acidic residues" evidence="1">
    <location>
        <begin position="106"/>
        <end position="119"/>
    </location>
</feature>
<feature type="region of interest" description="Disordered" evidence="1">
    <location>
        <begin position="493"/>
        <end position="512"/>
    </location>
</feature>
<feature type="compositionally biased region" description="Basic and acidic residues" evidence="1">
    <location>
        <begin position="749"/>
        <end position="761"/>
    </location>
</feature>